<evidence type="ECO:0000313" key="3">
    <source>
        <dbReference type="Proteomes" id="UP000054383"/>
    </source>
</evidence>
<dbReference type="InterPro" id="IPR036237">
    <property type="entry name" value="Xyl_isomerase-like_sf"/>
</dbReference>
<dbReference type="Proteomes" id="UP000054383">
    <property type="component" value="Unassembled WGS sequence"/>
</dbReference>
<dbReference type="Gene3D" id="3.20.20.150">
    <property type="entry name" value="Divalent-metal-dependent TIM barrel enzymes"/>
    <property type="match status" value="1"/>
</dbReference>
<evidence type="ECO:0000313" key="2">
    <source>
        <dbReference type="EMBL" id="CRG84900.1"/>
    </source>
</evidence>
<dbReference type="GO" id="GO:0051213">
    <property type="term" value="F:dioxygenase activity"/>
    <property type="evidence" value="ECO:0007669"/>
    <property type="project" value="UniProtKB-KW"/>
</dbReference>
<accession>A0A0U1LNV0</accession>
<dbReference type="STRING" id="28573.A0A0U1LNV0"/>
<protein>
    <submittedName>
        <fullName evidence="2">4-hydroxyphenylpyruvate dioxygenase</fullName>
    </submittedName>
</protein>
<dbReference type="PANTHER" id="PTHR12110:SF21">
    <property type="entry name" value="XYLOSE ISOMERASE-LIKE TIM BARREL DOMAIN-CONTAINING PROTEIN"/>
    <property type="match status" value="1"/>
</dbReference>
<evidence type="ECO:0000259" key="1">
    <source>
        <dbReference type="Pfam" id="PF01261"/>
    </source>
</evidence>
<dbReference type="OMA" id="THINTWE"/>
<feature type="domain" description="Xylose isomerase-like TIM barrel" evidence="1">
    <location>
        <begin position="26"/>
        <end position="278"/>
    </location>
</feature>
<dbReference type="PANTHER" id="PTHR12110">
    <property type="entry name" value="HYDROXYPYRUVATE ISOMERASE"/>
    <property type="match status" value="1"/>
</dbReference>
<name>A0A0U1LNV0_TALIS</name>
<keyword evidence="2" id="KW-0223">Dioxygenase</keyword>
<dbReference type="InterPro" id="IPR013022">
    <property type="entry name" value="Xyl_isomerase-like_TIM-brl"/>
</dbReference>
<dbReference type="SUPFAM" id="SSF51658">
    <property type="entry name" value="Xylose isomerase-like"/>
    <property type="match status" value="1"/>
</dbReference>
<dbReference type="Pfam" id="PF01261">
    <property type="entry name" value="AP_endonuc_2"/>
    <property type="match status" value="1"/>
</dbReference>
<gene>
    <name evidence="2" type="ORF">PISL3812_02075</name>
</gene>
<dbReference type="EMBL" id="CVMT01000002">
    <property type="protein sequence ID" value="CRG84900.1"/>
    <property type="molecule type" value="Genomic_DNA"/>
</dbReference>
<keyword evidence="3" id="KW-1185">Reference proteome</keyword>
<keyword evidence="2" id="KW-0560">Oxidoreductase</keyword>
<dbReference type="AlphaFoldDB" id="A0A0U1LNV0"/>
<dbReference type="InterPro" id="IPR050312">
    <property type="entry name" value="IolE/XylAMocC-like"/>
</dbReference>
<dbReference type="OrthoDB" id="5360893at2759"/>
<reference evidence="2 3" key="1">
    <citation type="submission" date="2015-04" db="EMBL/GenBank/DDBJ databases">
        <authorList>
            <person name="Syromyatnikov M.Y."/>
            <person name="Popov V.N."/>
        </authorList>
    </citation>
    <scope>NUCLEOTIDE SEQUENCE [LARGE SCALE GENOMIC DNA]</scope>
    <source>
        <strain evidence="2">WF-38-12</strain>
    </source>
</reference>
<sequence>MPCRPAIASMSLGRAWVHEMPEKTKQAAETGFQGIEIFYEDLEYLAKKYGDSTQDENILAAAKEVRELCDSLGLEIFGLQPFLFYEGLVDRQEHDRKIRQLKLWFRIVKVLGTYTIQIPTNFQQGGTSGDIDLITQDLIEVADLGIKEDPPIRFAYENIAWGTHVDTWELMWDIVQRVNRPNFGCCLDTFNIAGRVWADPASPTGKTANAENDFQASMERLRNTVDIKKVYYVQVVDAEHRGAYLPSVEVAKVLLNDLKFEGWVSMELFSRTLADPDQAVPRTHSQRGIAAWKKLQSELDL</sequence>
<organism evidence="2 3">
    <name type="scientific">Talaromyces islandicus</name>
    <name type="common">Penicillium islandicum</name>
    <dbReference type="NCBI Taxonomy" id="28573"/>
    <lineage>
        <taxon>Eukaryota</taxon>
        <taxon>Fungi</taxon>
        <taxon>Dikarya</taxon>
        <taxon>Ascomycota</taxon>
        <taxon>Pezizomycotina</taxon>
        <taxon>Eurotiomycetes</taxon>
        <taxon>Eurotiomycetidae</taxon>
        <taxon>Eurotiales</taxon>
        <taxon>Trichocomaceae</taxon>
        <taxon>Talaromyces</taxon>
        <taxon>Talaromyces sect. Islandici</taxon>
    </lineage>
</organism>
<keyword evidence="2" id="KW-0670">Pyruvate</keyword>
<proteinExistence type="predicted"/>